<keyword evidence="3" id="KW-1185">Reference proteome</keyword>
<dbReference type="Proteomes" id="UP001212152">
    <property type="component" value="Unassembled WGS sequence"/>
</dbReference>
<evidence type="ECO:0000256" key="1">
    <source>
        <dbReference type="SAM" id="MobiDB-lite"/>
    </source>
</evidence>
<evidence type="ECO:0000313" key="2">
    <source>
        <dbReference type="EMBL" id="KAJ3166192.1"/>
    </source>
</evidence>
<comment type="caution">
    <text evidence="2">The sequence shown here is derived from an EMBL/GenBank/DDBJ whole genome shotgun (WGS) entry which is preliminary data.</text>
</comment>
<feature type="non-terminal residue" evidence="2">
    <location>
        <position position="177"/>
    </location>
</feature>
<reference evidence="2" key="1">
    <citation type="submission" date="2020-05" db="EMBL/GenBank/DDBJ databases">
        <title>Phylogenomic resolution of chytrid fungi.</title>
        <authorList>
            <person name="Stajich J.E."/>
            <person name="Amses K."/>
            <person name="Simmons R."/>
            <person name="Seto K."/>
            <person name="Myers J."/>
            <person name="Bonds A."/>
            <person name="Quandt C.A."/>
            <person name="Barry K."/>
            <person name="Liu P."/>
            <person name="Grigoriev I."/>
            <person name="Longcore J.E."/>
            <person name="James T.Y."/>
        </authorList>
    </citation>
    <scope>NUCLEOTIDE SEQUENCE</scope>
    <source>
        <strain evidence="2">JEL0379</strain>
    </source>
</reference>
<proteinExistence type="predicted"/>
<protein>
    <submittedName>
        <fullName evidence="2">Uncharacterized protein</fullName>
    </submittedName>
</protein>
<feature type="region of interest" description="Disordered" evidence="1">
    <location>
        <begin position="156"/>
        <end position="177"/>
    </location>
</feature>
<sequence length="177" mass="19122">DLVYILDSLIPSRRIHDQHSTHPPAVLPVPHTPLCATCQQRLAYSLINAPAAHNTFVRESATSAFLALLDDATASLKGSLPLEYITHHQVDSILRHELAVVEWRIAANLAKFHKRTGFLKEFPVRLGEYGQFQVNVKPPGAPEGIVAKAGKKLKSAVGLGSEPPSGEVHGAGSQEDS</sequence>
<evidence type="ECO:0000313" key="3">
    <source>
        <dbReference type="Proteomes" id="UP001212152"/>
    </source>
</evidence>
<dbReference type="AlphaFoldDB" id="A0AAD5TAQ0"/>
<dbReference type="EMBL" id="JADGJQ010000177">
    <property type="protein sequence ID" value="KAJ3166192.1"/>
    <property type="molecule type" value="Genomic_DNA"/>
</dbReference>
<organism evidence="2 3">
    <name type="scientific">Geranomyces variabilis</name>
    <dbReference type="NCBI Taxonomy" id="109894"/>
    <lineage>
        <taxon>Eukaryota</taxon>
        <taxon>Fungi</taxon>
        <taxon>Fungi incertae sedis</taxon>
        <taxon>Chytridiomycota</taxon>
        <taxon>Chytridiomycota incertae sedis</taxon>
        <taxon>Chytridiomycetes</taxon>
        <taxon>Spizellomycetales</taxon>
        <taxon>Powellomycetaceae</taxon>
        <taxon>Geranomyces</taxon>
    </lineage>
</organism>
<name>A0AAD5TAQ0_9FUNG</name>
<gene>
    <name evidence="2" type="ORF">HDU87_002219</name>
</gene>
<accession>A0AAD5TAQ0</accession>